<protein>
    <submittedName>
        <fullName evidence="4">DUF4179 domain-containing protein</fullName>
    </submittedName>
</protein>
<dbReference type="Pfam" id="PF18705">
    <property type="entry name" value="DUF5643"/>
    <property type="match status" value="1"/>
</dbReference>
<keyword evidence="1" id="KW-0472">Membrane</keyword>
<dbReference type="EMBL" id="CP096034">
    <property type="protein sequence ID" value="UPM55435.1"/>
    <property type="molecule type" value="Genomic_DNA"/>
</dbReference>
<feature type="domain" description="DUF5643" evidence="3">
    <location>
        <begin position="229"/>
        <end position="341"/>
    </location>
</feature>
<evidence type="ECO:0000256" key="1">
    <source>
        <dbReference type="SAM" id="Phobius"/>
    </source>
</evidence>
<keyword evidence="1" id="KW-1133">Transmembrane helix</keyword>
<evidence type="ECO:0000313" key="5">
    <source>
        <dbReference type="Proteomes" id="UP000830639"/>
    </source>
</evidence>
<evidence type="ECO:0000259" key="2">
    <source>
        <dbReference type="Pfam" id="PF13786"/>
    </source>
</evidence>
<dbReference type="Gene3D" id="2.60.40.1630">
    <property type="entry name" value="bacillus anthracis domain"/>
    <property type="match status" value="1"/>
</dbReference>
<accession>A0ABY4JQR4</accession>
<name>A0ABY4JQR4_9BACI</name>
<keyword evidence="5" id="KW-1185">Reference proteome</keyword>
<feature type="domain" description="DUF4179" evidence="2">
    <location>
        <begin position="47"/>
        <end position="142"/>
    </location>
</feature>
<dbReference type="InterPro" id="IPR025436">
    <property type="entry name" value="DUF4179"/>
</dbReference>
<dbReference type="Pfam" id="PF13786">
    <property type="entry name" value="DUF4179"/>
    <property type="match status" value="1"/>
</dbReference>
<gene>
    <name evidence="4" type="ORF">MY490_06225</name>
</gene>
<dbReference type="RefSeq" id="WP_248268447.1">
    <property type="nucleotide sequence ID" value="NZ_CP096034.1"/>
</dbReference>
<evidence type="ECO:0000313" key="4">
    <source>
        <dbReference type="EMBL" id="UPM55435.1"/>
    </source>
</evidence>
<dbReference type="InterPro" id="IPR040680">
    <property type="entry name" value="DUF5643"/>
</dbReference>
<feature type="transmembrane region" description="Helical" evidence="1">
    <location>
        <begin position="52"/>
        <end position="71"/>
    </location>
</feature>
<organism evidence="4 5">
    <name type="scientific">Gottfriedia acidiceleris</name>
    <dbReference type="NCBI Taxonomy" id="371036"/>
    <lineage>
        <taxon>Bacteria</taxon>
        <taxon>Bacillati</taxon>
        <taxon>Bacillota</taxon>
        <taxon>Bacilli</taxon>
        <taxon>Bacillales</taxon>
        <taxon>Bacillaceae</taxon>
        <taxon>Gottfriedia</taxon>
    </lineage>
</organism>
<dbReference type="Proteomes" id="UP000830639">
    <property type="component" value="Chromosome"/>
</dbReference>
<evidence type="ECO:0000259" key="3">
    <source>
        <dbReference type="Pfam" id="PF18705"/>
    </source>
</evidence>
<keyword evidence="1" id="KW-0812">Transmembrane</keyword>
<proteinExistence type="predicted"/>
<reference evidence="4 5" key="1">
    <citation type="submission" date="2022-04" db="EMBL/GenBank/DDBJ databases">
        <title>Mechanism of arsenic methylation and mitigation arsenic toxicity by Bacillus sp. LH14 from an Arsenic-Contaminated Paddy Soil.</title>
        <authorList>
            <person name="Wang D."/>
        </authorList>
    </citation>
    <scope>NUCLEOTIDE SEQUENCE [LARGE SCALE GENOMIC DNA]</scope>
    <source>
        <strain evidence="4 5">LH14</strain>
    </source>
</reference>
<sequence length="440" mass="50626">MFENEENELKKLKEKYENVELPTDEIDEAIQIGLQKAKETKLVTKPKRKSQIWSIVAAAILLLGFLTSIRVSPTFADYLTKVPGMEKIVEMVRMRHDKGLLSAVENKYAQKIGTSQEKNGIKVTIDSVIADEQNIVLFYTLDSNSKQKNFEIDEAYLKPRNGGELPEHSLSFGGTVDKVRGQYTSTVEYDFDKPYEQQDFNLVLKIKNEKQSAQFSIPLSIKKHEKTNQIYELDKTVMIEDQKIKIKKVTIYPLRVAVQVEMDPSNSKKILDFSDIKLVDQNGEVWSKIINGTAAKIISDNERIIFLQSNYFKDPKELYFVINKLQAIDKEDEYLIIDTEKQKILKQPNGNYLSDLKKEGDTLFFTLNTKKEFNYDMIGSIFDANGKEIEMNESYMEGNVNNKQIIGFKISPRQKYTNPIKIDLVSFPSYIEGDAKVRVK</sequence>